<dbReference type="EMBL" id="WNYA01000005">
    <property type="protein sequence ID" value="KAG8571852.1"/>
    <property type="molecule type" value="Genomic_DNA"/>
</dbReference>
<organism evidence="2 3">
    <name type="scientific">Engystomops pustulosus</name>
    <name type="common">Tungara frog</name>
    <name type="synonym">Physalaemus pustulosus</name>
    <dbReference type="NCBI Taxonomy" id="76066"/>
    <lineage>
        <taxon>Eukaryota</taxon>
        <taxon>Metazoa</taxon>
        <taxon>Chordata</taxon>
        <taxon>Craniata</taxon>
        <taxon>Vertebrata</taxon>
        <taxon>Euteleostomi</taxon>
        <taxon>Amphibia</taxon>
        <taxon>Batrachia</taxon>
        <taxon>Anura</taxon>
        <taxon>Neobatrachia</taxon>
        <taxon>Hyloidea</taxon>
        <taxon>Leptodactylidae</taxon>
        <taxon>Leiuperinae</taxon>
        <taxon>Engystomops</taxon>
    </lineage>
</organism>
<comment type="caution">
    <text evidence="2">The sequence shown here is derived from an EMBL/GenBank/DDBJ whole genome shotgun (WGS) entry which is preliminary data.</text>
</comment>
<evidence type="ECO:0000313" key="2">
    <source>
        <dbReference type="EMBL" id="KAG8571852.1"/>
    </source>
</evidence>
<accession>A0AAV7BHG4</accession>
<evidence type="ECO:0000256" key="1">
    <source>
        <dbReference type="SAM" id="SignalP"/>
    </source>
</evidence>
<proteinExistence type="predicted"/>
<dbReference type="AlphaFoldDB" id="A0AAV7BHG4"/>
<evidence type="ECO:0008006" key="4">
    <source>
        <dbReference type="Google" id="ProtNLM"/>
    </source>
</evidence>
<name>A0AAV7BHG4_ENGPU</name>
<reference evidence="2" key="1">
    <citation type="thesis" date="2020" institute="ProQuest LLC" country="789 East Eisenhower Parkway, Ann Arbor, MI, USA">
        <title>Comparative Genomics and Chromosome Evolution.</title>
        <authorList>
            <person name="Mudd A.B."/>
        </authorList>
    </citation>
    <scope>NUCLEOTIDE SEQUENCE</scope>
    <source>
        <strain evidence="2">237g6f4</strain>
        <tissue evidence="2">Blood</tissue>
    </source>
</reference>
<keyword evidence="3" id="KW-1185">Reference proteome</keyword>
<evidence type="ECO:0000313" key="3">
    <source>
        <dbReference type="Proteomes" id="UP000824782"/>
    </source>
</evidence>
<keyword evidence="1" id="KW-0732">Signal</keyword>
<protein>
    <recommendedName>
        <fullName evidence="4">Secreted protein</fullName>
    </recommendedName>
</protein>
<dbReference type="Proteomes" id="UP000824782">
    <property type="component" value="Unassembled WGS sequence"/>
</dbReference>
<sequence>MKHPALLGVIWFQFSHQTLLYKTPITGALCPNLTTHVTRGIDPPGDRHRVTGSFCSLISQCPGRIYFSLIAFLYYVYINSSLP</sequence>
<feature type="chain" id="PRO_5043507471" description="Secreted protein" evidence="1">
    <location>
        <begin position="21"/>
        <end position="83"/>
    </location>
</feature>
<gene>
    <name evidence="2" type="ORF">GDO81_011805</name>
</gene>
<feature type="signal peptide" evidence="1">
    <location>
        <begin position="1"/>
        <end position="20"/>
    </location>
</feature>